<dbReference type="InterPro" id="IPR006626">
    <property type="entry name" value="PbH1"/>
</dbReference>
<proteinExistence type="inferred from homology"/>
<evidence type="ECO:0000256" key="5">
    <source>
        <dbReference type="ARBA" id="ARBA00022801"/>
    </source>
</evidence>
<reference evidence="10" key="1">
    <citation type="journal article" date="2020" name="bioRxiv">
        <title>Hybrid origin of Populus tomentosa Carr. identified through genome sequencing and phylogenomic analysis.</title>
        <authorList>
            <person name="An X."/>
            <person name="Gao K."/>
            <person name="Chen Z."/>
            <person name="Li J."/>
            <person name="Yang X."/>
            <person name="Yang X."/>
            <person name="Zhou J."/>
            <person name="Guo T."/>
            <person name="Zhao T."/>
            <person name="Huang S."/>
            <person name="Miao D."/>
            <person name="Khan W.U."/>
            <person name="Rao P."/>
            <person name="Ye M."/>
            <person name="Lei B."/>
            <person name="Liao W."/>
            <person name="Wang J."/>
            <person name="Ji L."/>
            <person name="Li Y."/>
            <person name="Guo B."/>
            <person name="Mustafa N.S."/>
            <person name="Li S."/>
            <person name="Yun Q."/>
            <person name="Keller S.R."/>
            <person name="Mao J."/>
            <person name="Zhang R."/>
            <person name="Strauss S.H."/>
        </authorList>
    </citation>
    <scope>NUCLEOTIDE SEQUENCE</scope>
    <source>
        <strain evidence="10">GM15</strain>
        <tissue evidence="10">Leaf</tissue>
    </source>
</reference>
<comment type="similarity">
    <text evidence="2 9">Belongs to the glycosyl hydrolase 28 family.</text>
</comment>
<evidence type="ECO:0000256" key="1">
    <source>
        <dbReference type="ARBA" id="ARBA00004191"/>
    </source>
</evidence>
<evidence type="ECO:0000313" key="10">
    <source>
        <dbReference type="EMBL" id="KAG6766901.1"/>
    </source>
</evidence>
<dbReference type="AlphaFoldDB" id="A0A8X7ZD63"/>
<comment type="caution">
    <text evidence="10">The sequence shown here is derived from an EMBL/GenBank/DDBJ whole genome shotgun (WGS) entry which is preliminary data.</text>
</comment>
<keyword evidence="5 9" id="KW-0378">Hydrolase</keyword>
<evidence type="ECO:0000256" key="4">
    <source>
        <dbReference type="ARBA" id="ARBA00022525"/>
    </source>
</evidence>
<dbReference type="GO" id="GO:0071555">
    <property type="term" value="P:cell wall organization"/>
    <property type="evidence" value="ECO:0007669"/>
    <property type="project" value="UniProtKB-KW"/>
</dbReference>
<gene>
    <name evidence="10" type="ORF">POTOM_028078</name>
</gene>
<protein>
    <recommendedName>
        <fullName evidence="12">Exopolygalacturonase-like</fullName>
    </recommendedName>
</protein>
<organism evidence="10 11">
    <name type="scientific">Populus tomentosa</name>
    <name type="common">Chinese white poplar</name>
    <dbReference type="NCBI Taxonomy" id="118781"/>
    <lineage>
        <taxon>Eukaryota</taxon>
        <taxon>Viridiplantae</taxon>
        <taxon>Streptophyta</taxon>
        <taxon>Embryophyta</taxon>
        <taxon>Tracheophyta</taxon>
        <taxon>Spermatophyta</taxon>
        <taxon>Magnoliopsida</taxon>
        <taxon>eudicotyledons</taxon>
        <taxon>Gunneridae</taxon>
        <taxon>Pentapetalae</taxon>
        <taxon>rosids</taxon>
        <taxon>fabids</taxon>
        <taxon>Malpighiales</taxon>
        <taxon>Salicaceae</taxon>
        <taxon>Saliceae</taxon>
        <taxon>Populus</taxon>
    </lineage>
</organism>
<evidence type="ECO:0000256" key="7">
    <source>
        <dbReference type="ARBA" id="ARBA00023316"/>
    </source>
</evidence>
<sequence>MISTLELRCKIDSHLLKYKRRLKKLTSQGNMGLKVNVSVIFMLLFLTSADVKAENVVFDVTKYGDEEDISKAFKSAWEDACASRSPSKVLIPRGTYLLGPVIISGPCKAAIELQVKGKLQAPVDMREFEGFSSWITLNYVDQFTLTGGGTFDGQGKSASNQNNCGKDKHCKLPPGSLKFNFITNGKVHDITSTDSKYFHAHLLGCKNLTFQHFTITAHDESLNTDGIHIGRSEDIKIIDSDIGTGDDCISLGHGSRQITIEGVTCAPGHGISIGSLGKSQNEESVSGIFVKNCTISNTQNGVRIKSWPALFGGSASDIHFEDIIMKNVSNPIVIDQVYCPWNECNRKAASKVSIKNVSFKNIRGTSRTPVAVQLSCSKDIPCDEVEVADIDLKYTGSEGPAKFQCSNVQPKFHGKINPSKC</sequence>
<evidence type="ECO:0000256" key="3">
    <source>
        <dbReference type="ARBA" id="ARBA00022512"/>
    </source>
</evidence>
<dbReference type="OrthoDB" id="187139at2759"/>
<evidence type="ECO:0000256" key="9">
    <source>
        <dbReference type="RuleBase" id="RU361169"/>
    </source>
</evidence>
<dbReference type="GO" id="GO:0004650">
    <property type="term" value="F:polygalacturonase activity"/>
    <property type="evidence" value="ECO:0007669"/>
    <property type="project" value="InterPro"/>
</dbReference>
<name>A0A8X7ZD63_POPTO</name>
<feature type="active site" evidence="8">
    <location>
        <position position="269"/>
    </location>
</feature>
<evidence type="ECO:0000256" key="6">
    <source>
        <dbReference type="ARBA" id="ARBA00023295"/>
    </source>
</evidence>
<accession>A0A8X7ZD63</accession>
<comment type="subcellular location">
    <subcellularLocation>
        <location evidence="1">Secreted</location>
        <location evidence="1">Cell wall</location>
    </subcellularLocation>
</comment>
<dbReference type="PROSITE" id="PS00502">
    <property type="entry name" value="POLYGALACTURONASE"/>
    <property type="match status" value="1"/>
</dbReference>
<keyword evidence="6 9" id="KW-0326">Glycosidase</keyword>
<dbReference type="InterPro" id="IPR000743">
    <property type="entry name" value="Glyco_hydro_28"/>
</dbReference>
<dbReference type="SMART" id="SM00710">
    <property type="entry name" value="PbH1"/>
    <property type="match status" value="5"/>
</dbReference>
<dbReference type="EMBL" id="JAAWWB010000014">
    <property type="protein sequence ID" value="KAG6766901.1"/>
    <property type="molecule type" value="Genomic_DNA"/>
</dbReference>
<evidence type="ECO:0008006" key="12">
    <source>
        <dbReference type="Google" id="ProtNLM"/>
    </source>
</evidence>
<dbReference type="Proteomes" id="UP000886885">
    <property type="component" value="Chromosome 7D"/>
</dbReference>
<keyword evidence="11" id="KW-1185">Reference proteome</keyword>
<dbReference type="PANTHER" id="PTHR31375">
    <property type="match status" value="1"/>
</dbReference>
<keyword evidence="4" id="KW-0964">Secreted</keyword>
<keyword evidence="3" id="KW-0134">Cell wall</keyword>
<dbReference type="FunFam" id="2.160.20.10:FF:000004">
    <property type="entry name" value="Pectin lyase-like superfamily protein"/>
    <property type="match status" value="1"/>
</dbReference>
<dbReference type="Pfam" id="PF00295">
    <property type="entry name" value="Glyco_hydro_28"/>
    <property type="match status" value="1"/>
</dbReference>
<evidence type="ECO:0000313" key="11">
    <source>
        <dbReference type="Proteomes" id="UP000886885"/>
    </source>
</evidence>
<evidence type="ECO:0000256" key="8">
    <source>
        <dbReference type="PROSITE-ProRule" id="PRU10052"/>
    </source>
</evidence>
<evidence type="ECO:0000256" key="2">
    <source>
        <dbReference type="ARBA" id="ARBA00008834"/>
    </source>
</evidence>
<keyword evidence="7" id="KW-0961">Cell wall biogenesis/degradation</keyword>
<dbReference type="GO" id="GO:0005975">
    <property type="term" value="P:carbohydrate metabolic process"/>
    <property type="evidence" value="ECO:0007669"/>
    <property type="project" value="InterPro"/>
</dbReference>